<feature type="repeat" description="PPR" evidence="2">
    <location>
        <begin position="356"/>
        <end position="390"/>
    </location>
</feature>
<dbReference type="Pfam" id="PF13041">
    <property type="entry name" value="PPR_2"/>
    <property type="match status" value="3"/>
</dbReference>
<feature type="repeat" description="PPR" evidence="2">
    <location>
        <begin position="145"/>
        <end position="179"/>
    </location>
</feature>
<dbReference type="InterPro" id="IPR044578">
    <property type="entry name" value="BIR6-like"/>
</dbReference>
<dbReference type="AlphaFoldDB" id="A0ABD3D162"/>
<reference evidence="4" key="1">
    <citation type="journal article" date="2024" name="IScience">
        <title>Strigolactones Initiate the Formation of Haustorium-like Structures in Castilleja.</title>
        <authorList>
            <person name="Buerger M."/>
            <person name="Peterson D."/>
            <person name="Chory J."/>
        </authorList>
    </citation>
    <scope>NUCLEOTIDE SEQUENCE [LARGE SCALE GENOMIC DNA]</scope>
</reference>
<dbReference type="Pfam" id="PF01535">
    <property type="entry name" value="PPR"/>
    <property type="match status" value="1"/>
</dbReference>
<proteinExistence type="predicted"/>
<comment type="caution">
    <text evidence="3">The sequence shown here is derived from an EMBL/GenBank/DDBJ whole genome shotgun (WGS) entry which is preliminary data.</text>
</comment>
<feature type="repeat" description="PPR" evidence="2">
    <location>
        <begin position="215"/>
        <end position="249"/>
    </location>
</feature>
<dbReference type="SUPFAM" id="SSF81901">
    <property type="entry name" value="HCP-like"/>
    <property type="match status" value="1"/>
</dbReference>
<feature type="repeat" description="PPR" evidence="2">
    <location>
        <begin position="462"/>
        <end position="496"/>
    </location>
</feature>
<feature type="repeat" description="PPR" evidence="2">
    <location>
        <begin position="427"/>
        <end position="461"/>
    </location>
</feature>
<gene>
    <name evidence="3" type="ORF">CASFOL_020547</name>
</gene>
<sequence length="534" mass="61120">MGPQKLLKNISKALLKPSDLSSLHSIISSSTNPLLKMHILQNHTIYSIQRSSFCTLSLSPPTVCQNANKNPNLDNSTTHQAETICKIVSEFGNSSSLDSALESANISHRLSPNLVLEVLKKLNNAGIFALSFFRWAEKKQSFQHTPECYNSLIESLGKIKQFKMVWLLVDEMKLKGLLSKDTFVLVCRRYARAKKVQEAIDSFVKMEKRYGFKPELHDYNRLLDTLSKSKQVEKAQEVFDNWKNRTFTPDIKSYTILLEGWGQEGNFLRLNEVCREMREDGFEPDVVSYNILIRTYCKAKRFDEAVELYYEMERKNIKATTHVYCTLIHAFGSERKLDESIKFFELCKGSDDCVIEAPTYNAMVGAYCWSARINDAYKLMDEMRKCGVGPNSRTYDVILHHLVKLGRTKEAYGVFRRMDDEMGCEPTGSTYEIMVRMFCNVGPTDMAVRVWDQMKGKGVIPSMQMFSALIDGLCGCGKIDDACKYFTDMLDMGIRPPDRMFRQLKQFLRNEGKEDVIGVLASRIEKIKETPVVD</sequence>
<dbReference type="NCBIfam" id="TIGR00756">
    <property type="entry name" value="PPR"/>
    <property type="match status" value="7"/>
</dbReference>
<dbReference type="Proteomes" id="UP001632038">
    <property type="component" value="Unassembled WGS sequence"/>
</dbReference>
<evidence type="ECO:0000313" key="4">
    <source>
        <dbReference type="Proteomes" id="UP001632038"/>
    </source>
</evidence>
<dbReference type="PROSITE" id="PS51375">
    <property type="entry name" value="PPR"/>
    <property type="match status" value="8"/>
</dbReference>
<evidence type="ECO:0000256" key="2">
    <source>
        <dbReference type="PROSITE-ProRule" id="PRU00708"/>
    </source>
</evidence>
<dbReference type="PANTHER" id="PTHR47003:SF11">
    <property type="entry name" value="PPR SUPERFAMILY PROTEIN"/>
    <property type="match status" value="1"/>
</dbReference>
<dbReference type="Pfam" id="PF12854">
    <property type="entry name" value="PPR_1"/>
    <property type="match status" value="2"/>
</dbReference>
<keyword evidence="4" id="KW-1185">Reference proteome</keyword>
<feature type="repeat" description="PPR" evidence="2">
    <location>
        <begin position="391"/>
        <end position="426"/>
    </location>
</feature>
<feature type="repeat" description="PPR" evidence="2">
    <location>
        <begin position="285"/>
        <end position="319"/>
    </location>
</feature>
<evidence type="ECO:0000256" key="1">
    <source>
        <dbReference type="ARBA" id="ARBA00022737"/>
    </source>
</evidence>
<name>A0ABD3D162_9LAMI</name>
<dbReference type="InterPro" id="IPR011990">
    <property type="entry name" value="TPR-like_helical_dom_sf"/>
</dbReference>
<protein>
    <recommendedName>
        <fullName evidence="5">Pentatricopeptide repeat-containing protein</fullName>
    </recommendedName>
</protein>
<feature type="repeat" description="PPR" evidence="2">
    <location>
        <begin position="250"/>
        <end position="284"/>
    </location>
</feature>
<dbReference type="Gene3D" id="1.25.40.10">
    <property type="entry name" value="Tetratricopeptide repeat domain"/>
    <property type="match status" value="3"/>
</dbReference>
<dbReference type="InterPro" id="IPR002885">
    <property type="entry name" value="PPR_rpt"/>
</dbReference>
<evidence type="ECO:0008006" key="5">
    <source>
        <dbReference type="Google" id="ProtNLM"/>
    </source>
</evidence>
<accession>A0ABD3D162</accession>
<keyword evidence="1" id="KW-0677">Repeat</keyword>
<dbReference type="PANTHER" id="PTHR47003">
    <property type="entry name" value="OS01G0970900 PROTEIN"/>
    <property type="match status" value="1"/>
</dbReference>
<organism evidence="3 4">
    <name type="scientific">Castilleja foliolosa</name>
    <dbReference type="NCBI Taxonomy" id="1961234"/>
    <lineage>
        <taxon>Eukaryota</taxon>
        <taxon>Viridiplantae</taxon>
        <taxon>Streptophyta</taxon>
        <taxon>Embryophyta</taxon>
        <taxon>Tracheophyta</taxon>
        <taxon>Spermatophyta</taxon>
        <taxon>Magnoliopsida</taxon>
        <taxon>eudicotyledons</taxon>
        <taxon>Gunneridae</taxon>
        <taxon>Pentapetalae</taxon>
        <taxon>asterids</taxon>
        <taxon>lamiids</taxon>
        <taxon>Lamiales</taxon>
        <taxon>Orobanchaceae</taxon>
        <taxon>Pedicularideae</taxon>
        <taxon>Castillejinae</taxon>
        <taxon>Castilleja</taxon>
    </lineage>
</organism>
<dbReference type="EMBL" id="JAVIJP010000027">
    <property type="protein sequence ID" value="KAL3636000.1"/>
    <property type="molecule type" value="Genomic_DNA"/>
</dbReference>
<evidence type="ECO:0000313" key="3">
    <source>
        <dbReference type="EMBL" id="KAL3636000.1"/>
    </source>
</evidence>